<feature type="transmembrane region" description="Helical" evidence="7">
    <location>
        <begin position="116"/>
        <end position="136"/>
    </location>
</feature>
<proteinExistence type="predicted"/>
<keyword evidence="4 7" id="KW-0812">Transmembrane</keyword>
<dbReference type="PANTHER" id="PTHR23513">
    <property type="entry name" value="INTEGRAL MEMBRANE EFFLUX PROTEIN-RELATED"/>
    <property type="match status" value="1"/>
</dbReference>
<dbReference type="SUPFAM" id="SSF103473">
    <property type="entry name" value="MFS general substrate transporter"/>
    <property type="match status" value="1"/>
</dbReference>
<keyword evidence="9" id="KW-1185">Reference proteome</keyword>
<evidence type="ECO:0000256" key="7">
    <source>
        <dbReference type="SAM" id="Phobius"/>
    </source>
</evidence>
<dbReference type="PANTHER" id="PTHR23513:SF6">
    <property type="entry name" value="MAJOR FACILITATOR SUPERFAMILY ASSOCIATED DOMAIN-CONTAINING PROTEIN"/>
    <property type="match status" value="1"/>
</dbReference>
<protein>
    <submittedName>
        <fullName evidence="8">MFS transporter</fullName>
    </submittedName>
</protein>
<evidence type="ECO:0000256" key="5">
    <source>
        <dbReference type="ARBA" id="ARBA00022989"/>
    </source>
</evidence>
<dbReference type="Pfam" id="PF05977">
    <property type="entry name" value="MFS_3"/>
    <property type="match status" value="1"/>
</dbReference>
<dbReference type="CDD" id="cd06173">
    <property type="entry name" value="MFS_MefA_like"/>
    <property type="match status" value="1"/>
</dbReference>
<keyword evidence="3" id="KW-1003">Cell membrane</keyword>
<dbReference type="RefSeq" id="WP_201362512.1">
    <property type="nucleotide sequence ID" value="NZ_BNJJ01000007.1"/>
</dbReference>
<evidence type="ECO:0000256" key="2">
    <source>
        <dbReference type="ARBA" id="ARBA00022448"/>
    </source>
</evidence>
<feature type="transmembrane region" description="Helical" evidence="7">
    <location>
        <begin position="264"/>
        <end position="283"/>
    </location>
</feature>
<dbReference type="EMBL" id="BNJJ01000007">
    <property type="protein sequence ID" value="GHO84884.1"/>
    <property type="molecule type" value="Genomic_DNA"/>
</dbReference>
<evidence type="ECO:0000256" key="4">
    <source>
        <dbReference type="ARBA" id="ARBA00022692"/>
    </source>
</evidence>
<dbReference type="Gene3D" id="1.20.1250.20">
    <property type="entry name" value="MFS general substrate transporter like domains"/>
    <property type="match status" value="1"/>
</dbReference>
<feature type="transmembrane region" description="Helical" evidence="7">
    <location>
        <begin position="357"/>
        <end position="379"/>
    </location>
</feature>
<feature type="transmembrane region" description="Helical" evidence="7">
    <location>
        <begin position="318"/>
        <end position="336"/>
    </location>
</feature>
<evidence type="ECO:0000256" key="3">
    <source>
        <dbReference type="ARBA" id="ARBA00022475"/>
    </source>
</evidence>
<dbReference type="InterPro" id="IPR036259">
    <property type="entry name" value="MFS_trans_sf"/>
</dbReference>
<evidence type="ECO:0000256" key="6">
    <source>
        <dbReference type="ARBA" id="ARBA00023136"/>
    </source>
</evidence>
<keyword evidence="5 7" id="KW-1133">Transmembrane helix</keyword>
<dbReference type="InterPro" id="IPR010290">
    <property type="entry name" value="TM_effector"/>
</dbReference>
<feature type="transmembrane region" description="Helical" evidence="7">
    <location>
        <begin position="385"/>
        <end position="401"/>
    </location>
</feature>
<feature type="transmembrane region" description="Helical" evidence="7">
    <location>
        <begin position="295"/>
        <end position="312"/>
    </location>
</feature>
<keyword evidence="6 7" id="KW-0472">Membrane</keyword>
<evidence type="ECO:0000256" key="1">
    <source>
        <dbReference type="ARBA" id="ARBA00004651"/>
    </source>
</evidence>
<gene>
    <name evidence="8" type="ORF">KSZ_28900</name>
</gene>
<sequence length="414" mass="44481">MISDTRKNNTDAPPSLWRNPNYLLLQGGQIVSYAGNQQQFIALPLLVLALTNSTLQTGIVLGLNTISFLVVSPLAGALVDRWDRKRTMLVCDAGRMLLTLTIPLTFWLHALTMLQIYLVVASAGVLGTIFSVANTAALPNVVTRDQLPVALSQSQAAYTCIRTFGALLGGALYSIGKVFPFLANAVSFGASALSLSFIRGNFQGEQKGPPQSLAKTISEGVSWLWQQPLIRFLTIINGADSLRYGAGYLVIVVLAQQVHTSSSGIGFIFTGAAIGALLGNLASNWIRRRFSFGKIAISMLWLEALMFPLYAVAPNAVAMFFIAAAEELVAPIYNISLDTYRLMATPDAMRGRMSSTVQMIIQGAQSIGAIASGLLIQTLGAQRSALLLGAWLIMLAIATTLNRRVRHATLPANH</sequence>
<dbReference type="Proteomes" id="UP000635565">
    <property type="component" value="Unassembled WGS sequence"/>
</dbReference>
<feature type="transmembrane region" description="Helical" evidence="7">
    <location>
        <begin position="241"/>
        <end position="258"/>
    </location>
</feature>
<evidence type="ECO:0000313" key="8">
    <source>
        <dbReference type="EMBL" id="GHO84884.1"/>
    </source>
</evidence>
<accession>A0ABQ3VFF2</accession>
<evidence type="ECO:0000313" key="9">
    <source>
        <dbReference type="Proteomes" id="UP000635565"/>
    </source>
</evidence>
<feature type="transmembrane region" description="Helical" evidence="7">
    <location>
        <begin position="89"/>
        <end position="110"/>
    </location>
</feature>
<feature type="transmembrane region" description="Helical" evidence="7">
    <location>
        <begin position="55"/>
        <end position="77"/>
    </location>
</feature>
<comment type="subcellular location">
    <subcellularLocation>
        <location evidence="1">Cell membrane</location>
        <topology evidence="1">Multi-pass membrane protein</topology>
    </subcellularLocation>
</comment>
<reference evidence="8 9" key="1">
    <citation type="journal article" date="2021" name="Int. J. Syst. Evol. Microbiol.">
        <title>Reticulibacter mediterranei gen. nov., sp. nov., within the new family Reticulibacteraceae fam. nov., and Ktedonospora formicarum gen. nov., sp. nov., Ktedonobacter robiniae sp. nov., Dictyobacter formicarum sp. nov. and Dictyobacter arantiisoli sp. nov., belonging to the class Ktedonobacteria.</title>
        <authorList>
            <person name="Yabe S."/>
            <person name="Zheng Y."/>
            <person name="Wang C.M."/>
            <person name="Sakai Y."/>
            <person name="Abe K."/>
            <person name="Yokota A."/>
            <person name="Donadio S."/>
            <person name="Cavaletti L."/>
            <person name="Monciardini P."/>
        </authorList>
    </citation>
    <scope>NUCLEOTIDE SEQUENCE [LARGE SCALE GENOMIC DNA]</scope>
    <source>
        <strain evidence="8 9">SOSP1-9</strain>
    </source>
</reference>
<keyword evidence="2" id="KW-0813">Transport</keyword>
<feature type="transmembrane region" description="Helical" evidence="7">
    <location>
        <begin position="181"/>
        <end position="198"/>
    </location>
</feature>
<name>A0ABQ3VFF2_9CHLR</name>
<comment type="caution">
    <text evidence="8">The sequence shown here is derived from an EMBL/GenBank/DDBJ whole genome shotgun (WGS) entry which is preliminary data.</text>
</comment>
<organism evidence="8 9">
    <name type="scientific">Dictyobacter formicarum</name>
    <dbReference type="NCBI Taxonomy" id="2778368"/>
    <lineage>
        <taxon>Bacteria</taxon>
        <taxon>Bacillati</taxon>
        <taxon>Chloroflexota</taxon>
        <taxon>Ktedonobacteria</taxon>
        <taxon>Ktedonobacterales</taxon>
        <taxon>Dictyobacteraceae</taxon>
        <taxon>Dictyobacter</taxon>
    </lineage>
</organism>